<proteinExistence type="predicted"/>
<feature type="transmembrane region" description="Helical" evidence="1">
    <location>
        <begin position="39"/>
        <end position="63"/>
    </location>
</feature>
<organism evidence="2 3">
    <name type="scientific">Pseudomonas syringae</name>
    <dbReference type="NCBI Taxonomy" id="317"/>
    <lineage>
        <taxon>Bacteria</taxon>
        <taxon>Pseudomonadati</taxon>
        <taxon>Pseudomonadota</taxon>
        <taxon>Gammaproteobacteria</taxon>
        <taxon>Pseudomonadales</taxon>
        <taxon>Pseudomonadaceae</taxon>
        <taxon>Pseudomonas</taxon>
    </lineage>
</organism>
<sequence length="66" mass="6799">MADAGQRSVRAGKLLVVLAFGMAIPNTLGSALVNYGDRLGTAGALFGLLYYLLIGGGLILATWSQT</sequence>
<keyword evidence="1" id="KW-0812">Transmembrane</keyword>
<keyword evidence="1" id="KW-0472">Membrane</keyword>
<name>A0A0L1MNH8_PSESX</name>
<dbReference type="AlphaFoldDB" id="A0A0L1MNH8"/>
<evidence type="ECO:0000313" key="2">
    <source>
        <dbReference type="EMBL" id="KNH29931.1"/>
    </source>
</evidence>
<dbReference type="EMBL" id="LFQK01000003">
    <property type="protein sequence ID" value="KNH29931.1"/>
    <property type="molecule type" value="Genomic_DNA"/>
</dbReference>
<reference evidence="2 3" key="1">
    <citation type="submission" date="2015-06" db="EMBL/GenBank/DDBJ databases">
        <authorList>
            <person name="Hoefler B.C."/>
            <person name="Straight P.D."/>
        </authorList>
    </citation>
    <scope>NUCLEOTIDE SEQUENCE [LARGE SCALE GENOMIC DNA]</scope>
    <source>
        <strain evidence="2 3">Riq4</strain>
    </source>
</reference>
<evidence type="ECO:0000256" key="1">
    <source>
        <dbReference type="SAM" id="Phobius"/>
    </source>
</evidence>
<accession>A0A0L1MNH8</accession>
<protein>
    <recommendedName>
        <fullName evidence="4">MFS transporter</fullName>
    </recommendedName>
</protein>
<gene>
    <name evidence="2" type="ORF">ACS77_01790</name>
</gene>
<dbReference type="PATRIC" id="fig|317.197.peg.2945"/>
<keyword evidence="1" id="KW-1133">Transmembrane helix</keyword>
<comment type="caution">
    <text evidence="2">The sequence shown here is derived from an EMBL/GenBank/DDBJ whole genome shotgun (WGS) entry which is preliminary data.</text>
</comment>
<evidence type="ECO:0008006" key="4">
    <source>
        <dbReference type="Google" id="ProtNLM"/>
    </source>
</evidence>
<dbReference type="Proteomes" id="UP000036955">
    <property type="component" value="Unassembled WGS sequence"/>
</dbReference>
<evidence type="ECO:0000313" key="3">
    <source>
        <dbReference type="Proteomes" id="UP000036955"/>
    </source>
</evidence>